<feature type="domain" description="T-SNARE coiled-coil homology" evidence="10">
    <location>
        <begin position="247"/>
        <end position="309"/>
    </location>
</feature>
<keyword evidence="12" id="KW-1185">Reference proteome</keyword>
<evidence type="ECO:0000256" key="7">
    <source>
        <dbReference type="ARBA" id="ARBA00023136"/>
    </source>
</evidence>
<evidence type="ECO:0000256" key="5">
    <source>
        <dbReference type="ARBA" id="ARBA00022989"/>
    </source>
</evidence>
<dbReference type="InParanoid" id="A0A1X2HVL7"/>
<dbReference type="OrthoDB" id="421009at2759"/>
<dbReference type="PROSITE" id="PS50192">
    <property type="entry name" value="T_SNARE"/>
    <property type="match status" value="1"/>
</dbReference>
<keyword evidence="7 9" id="KW-0472">Membrane</keyword>
<dbReference type="GO" id="GO:0000139">
    <property type="term" value="C:Golgi membrane"/>
    <property type="evidence" value="ECO:0007669"/>
    <property type="project" value="TreeGrafter"/>
</dbReference>
<dbReference type="InterPro" id="IPR010989">
    <property type="entry name" value="SNARE"/>
</dbReference>
<dbReference type="EMBL" id="MCGN01000001">
    <property type="protein sequence ID" value="ORZ03524.1"/>
    <property type="molecule type" value="Genomic_DNA"/>
</dbReference>
<dbReference type="CDD" id="cd15844">
    <property type="entry name" value="SNARE_syntaxin5"/>
    <property type="match status" value="1"/>
</dbReference>
<dbReference type="Pfam" id="PF05739">
    <property type="entry name" value="SNARE"/>
    <property type="match status" value="1"/>
</dbReference>
<dbReference type="Proteomes" id="UP000242180">
    <property type="component" value="Unassembled WGS sequence"/>
</dbReference>
<protein>
    <submittedName>
        <fullName evidence="11">t-SNARE</fullName>
    </submittedName>
</protein>
<comment type="caution">
    <text evidence="11">The sequence shown here is derived from an EMBL/GenBank/DDBJ whole genome shotgun (WGS) entry which is preliminary data.</text>
</comment>
<dbReference type="OMA" id="EHNHNVV"/>
<keyword evidence="5 9" id="KW-1133">Transmembrane helix</keyword>
<feature type="region of interest" description="Disordered" evidence="8">
    <location>
        <begin position="20"/>
        <end position="51"/>
    </location>
</feature>
<comment type="subcellular location">
    <subcellularLocation>
        <location evidence="1">Membrane</location>
        <topology evidence="1">Single-pass type IV membrane protein</topology>
    </subcellularLocation>
</comment>
<dbReference type="STRING" id="13706.A0A1X2HVL7"/>
<keyword evidence="4 9" id="KW-0812">Transmembrane</keyword>
<feature type="region of interest" description="Disordered" evidence="8">
    <location>
        <begin position="177"/>
        <end position="218"/>
    </location>
</feature>
<feature type="transmembrane region" description="Helical" evidence="9">
    <location>
        <begin position="318"/>
        <end position="337"/>
    </location>
</feature>
<gene>
    <name evidence="11" type="ORF">BCR43DRAFT_510571</name>
</gene>
<dbReference type="InterPro" id="IPR021538">
    <property type="entry name" value="Syntaxin-5_N"/>
</dbReference>
<dbReference type="GO" id="GO:0006906">
    <property type="term" value="P:vesicle fusion"/>
    <property type="evidence" value="ECO:0007669"/>
    <property type="project" value="TreeGrafter"/>
</dbReference>
<dbReference type="GO" id="GO:0006888">
    <property type="term" value="P:endoplasmic reticulum to Golgi vesicle-mediated transport"/>
    <property type="evidence" value="ECO:0007669"/>
    <property type="project" value="TreeGrafter"/>
</dbReference>
<dbReference type="SMART" id="SM00397">
    <property type="entry name" value="t_SNARE"/>
    <property type="match status" value="1"/>
</dbReference>
<dbReference type="InterPro" id="IPR045242">
    <property type="entry name" value="Syntaxin"/>
</dbReference>
<dbReference type="AlphaFoldDB" id="A0A1X2HVL7"/>
<evidence type="ECO:0000313" key="12">
    <source>
        <dbReference type="Proteomes" id="UP000242180"/>
    </source>
</evidence>
<evidence type="ECO:0000259" key="10">
    <source>
        <dbReference type="PROSITE" id="PS50192"/>
    </source>
</evidence>
<evidence type="ECO:0000256" key="6">
    <source>
        <dbReference type="ARBA" id="ARBA00023054"/>
    </source>
</evidence>
<reference evidence="11 12" key="1">
    <citation type="submission" date="2016-07" db="EMBL/GenBank/DDBJ databases">
        <title>Pervasive Adenine N6-methylation of Active Genes in Fungi.</title>
        <authorList>
            <consortium name="DOE Joint Genome Institute"/>
            <person name="Mondo S.J."/>
            <person name="Dannebaum R.O."/>
            <person name="Kuo R.C."/>
            <person name="Labutti K."/>
            <person name="Haridas S."/>
            <person name="Kuo A."/>
            <person name="Salamov A."/>
            <person name="Ahrendt S.R."/>
            <person name="Lipzen A."/>
            <person name="Sullivan W."/>
            <person name="Andreopoulos W.B."/>
            <person name="Clum A."/>
            <person name="Lindquist E."/>
            <person name="Daum C."/>
            <person name="Ramamoorthy G.K."/>
            <person name="Gryganskyi A."/>
            <person name="Culley D."/>
            <person name="Magnuson J.K."/>
            <person name="James T.Y."/>
            <person name="O'Malley M.A."/>
            <person name="Stajich J.E."/>
            <person name="Spatafora J.W."/>
            <person name="Visel A."/>
            <person name="Grigoriev I.V."/>
        </authorList>
    </citation>
    <scope>NUCLEOTIDE SEQUENCE [LARGE SCALE GENOMIC DNA]</scope>
    <source>
        <strain evidence="11 12">NRRL 2496</strain>
    </source>
</reference>
<dbReference type="GO" id="GO:0006886">
    <property type="term" value="P:intracellular protein transport"/>
    <property type="evidence" value="ECO:0007669"/>
    <property type="project" value="TreeGrafter"/>
</dbReference>
<comment type="similarity">
    <text evidence="2">Belongs to the syntaxin family.</text>
</comment>
<name>A0A1X2HVL7_SYNRA</name>
<keyword evidence="6" id="KW-0175">Coiled coil</keyword>
<dbReference type="GO" id="GO:0031201">
    <property type="term" value="C:SNARE complex"/>
    <property type="evidence" value="ECO:0007669"/>
    <property type="project" value="TreeGrafter"/>
</dbReference>
<dbReference type="PANTHER" id="PTHR19957">
    <property type="entry name" value="SYNTAXIN"/>
    <property type="match status" value="1"/>
</dbReference>
<evidence type="ECO:0000256" key="1">
    <source>
        <dbReference type="ARBA" id="ARBA00004211"/>
    </source>
</evidence>
<evidence type="ECO:0000256" key="2">
    <source>
        <dbReference type="ARBA" id="ARBA00009063"/>
    </source>
</evidence>
<dbReference type="SUPFAM" id="SSF47661">
    <property type="entry name" value="t-snare proteins"/>
    <property type="match status" value="1"/>
</dbReference>
<accession>A0A1X2HVL7</accession>
<dbReference type="GO" id="GO:0000149">
    <property type="term" value="F:SNARE binding"/>
    <property type="evidence" value="ECO:0007669"/>
    <property type="project" value="TreeGrafter"/>
</dbReference>
<sequence>MSFKDRTTEFNAIADRIRSRSKNQSTLERRSLLSSPKFDVSSSTKKRHPQSEFSLMAAEISRNITSTAGKLEKLTKLAKRKTLFDDKPVEIGELTFIIKQDIAKLNKQIAMLQDYTKGQKHPSKQANEHTSNVVVSLQSKLADTSMNFKDVLEIRTENMKISKDKRDQFLFSAAEQPAEGSSFGVGSPLLKSRRRGNAENNGAASPPPNQTYRPELENESTLSLGIPMITPEQQQQQQEQMAVAEQDRYIEHRSTAIESIESTIAELGGIFQQLATMVAEQREQVQRIDQNTDDIEMNVMGAQRELLKYYTNISSNRWLMIKVFATVIFFFLLFTLIM</sequence>
<dbReference type="PANTHER" id="PTHR19957:SF3">
    <property type="entry name" value="SYNTAXIN-5"/>
    <property type="match status" value="1"/>
</dbReference>
<dbReference type="Gene3D" id="1.20.58.70">
    <property type="match status" value="1"/>
</dbReference>
<dbReference type="FunCoup" id="A0A1X2HVL7">
    <property type="interactions" value="649"/>
</dbReference>
<dbReference type="GO" id="GO:0005484">
    <property type="term" value="F:SNAP receptor activity"/>
    <property type="evidence" value="ECO:0007669"/>
    <property type="project" value="TreeGrafter"/>
</dbReference>
<evidence type="ECO:0000256" key="9">
    <source>
        <dbReference type="SAM" id="Phobius"/>
    </source>
</evidence>
<dbReference type="InterPro" id="IPR000727">
    <property type="entry name" value="T_SNARE_dom"/>
</dbReference>
<keyword evidence="3" id="KW-0813">Transport</keyword>
<evidence type="ECO:0000256" key="4">
    <source>
        <dbReference type="ARBA" id="ARBA00022692"/>
    </source>
</evidence>
<evidence type="ECO:0000313" key="11">
    <source>
        <dbReference type="EMBL" id="ORZ03524.1"/>
    </source>
</evidence>
<proteinExistence type="inferred from homology"/>
<dbReference type="Pfam" id="PF11416">
    <property type="entry name" value="Syntaxin-5_N"/>
    <property type="match status" value="1"/>
</dbReference>
<evidence type="ECO:0000256" key="8">
    <source>
        <dbReference type="SAM" id="MobiDB-lite"/>
    </source>
</evidence>
<dbReference type="GO" id="GO:0048278">
    <property type="term" value="P:vesicle docking"/>
    <property type="evidence" value="ECO:0007669"/>
    <property type="project" value="TreeGrafter"/>
</dbReference>
<evidence type="ECO:0000256" key="3">
    <source>
        <dbReference type="ARBA" id="ARBA00022448"/>
    </source>
</evidence>
<organism evidence="11 12">
    <name type="scientific">Syncephalastrum racemosum</name>
    <name type="common">Filamentous fungus</name>
    <dbReference type="NCBI Taxonomy" id="13706"/>
    <lineage>
        <taxon>Eukaryota</taxon>
        <taxon>Fungi</taxon>
        <taxon>Fungi incertae sedis</taxon>
        <taxon>Mucoromycota</taxon>
        <taxon>Mucoromycotina</taxon>
        <taxon>Mucoromycetes</taxon>
        <taxon>Mucorales</taxon>
        <taxon>Syncephalastraceae</taxon>
        <taxon>Syncephalastrum</taxon>
    </lineage>
</organism>